<reference evidence="1 2" key="1">
    <citation type="journal article" date="2015" name="Genome Biol. Evol.">
        <title>Comparative Genomics of a Bacterivorous Green Alga Reveals Evolutionary Causalities and Consequences of Phago-Mixotrophic Mode of Nutrition.</title>
        <authorList>
            <person name="Burns J.A."/>
            <person name="Paasch A."/>
            <person name="Narechania A."/>
            <person name="Kim E."/>
        </authorList>
    </citation>
    <scope>NUCLEOTIDE SEQUENCE [LARGE SCALE GENOMIC DNA]</scope>
    <source>
        <strain evidence="1 2">PLY_AMNH</strain>
    </source>
</reference>
<dbReference type="EMBL" id="LGRX02027503">
    <property type="protein sequence ID" value="KAK3249243.1"/>
    <property type="molecule type" value="Genomic_DNA"/>
</dbReference>
<proteinExistence type="predicted"/>
<accession>A0AAE0C7Q9</accession>
<dbReference type="Proteomes" id="UP001190700">
    <property type="component" value="Unassembled WGS sequence"/>
</dbReference>
<evidence type="ECO:0000313" key="2">
    <source>
        <dbReference type="Proteomes" id="UP001190700"/>
    </source>
</evidence>
<keyword evidence="2" id="KW-1185">Reference proteome</keyword>
<protein>
    <submittedName>
        <fullName evidence="1">Uncharacterized protein</fullName>
    </submittedName>
</protein>
<comment type="caution">
    <text evidence="1">The sequence shown here is derived from an EMBL/GenBank/DDBJ whole genome shotgun (WGS) entry which is preliminary data.</text>
</comment>
<name>A0AAE0C7Q9_9CHLO</name>
<dbReference type="AlphaFoldDB" id="A0AAE0C7Q9"/>
<gene>
    <name evidence="1" type="ORF">CYMTET_41319</name>
</gene>
<organism evidence="1 2">
    <name type="scientific">Cymbomonas tetramitiformis</name>
    <dbReference type="NCBI Taxonomy" id="36881"/>
    <lineage>
        <taxon>Eukaryota</taxon>
        <taxon>Viridiplantae</taxon>
        <taxon>Chlorophyta</taxon>
        <taxon>Pyramimonadophyceae</taxon>
        <taxon>Pyramimonadales</taxon>
        <taxon>Pyramimonadaceae</taxon>
        <taxon>Cymbomonas</taxon>
    </lineage>
</organism>
<evidence type="ECO:0000313" key="1">
    <source>
        <dbReference type="EMBL" id="KAK3249243.1"/>
    </source>
</evidence>
<sequence>MSEWYKYPGAPKIDGAFLDVHRLVMDEPLCTNLNTASCKDLVNANRCTLLHNLNDETSNYCVKKDENEHQCSVCSSSTGPFYTHSVNGAYDGSHDVRFHLMCASCMKQLSIANIADRLQYSDRAHKEDFYERSYTCGICRLEIQLDDTVFEDLYPKADRGAFFDVTLGKILCKRILDNAMELEQDLQAIGSEDEEAMLAFFYANHALNMQLGAWYGYLRALQSLGPAIVVKGKSLENIIPKSVQSAIDLANALTQQDATVDLFDLAHEALWSNGPSRLSVFLNVERLAKVEGYDNVKCGKPSRKISLEELCATPKYAVCVDEFSPLTFGYRDACKFKLKKRMPNTNDEYVVIDERVRSCTLSIEHLSCELVRIDEDRYETRDTCAITIKLTDKLKNKRGDKENFTQRRFIAQKHDFTSGNTYCVGLVMSDEGTPIDISIQTVSATRGVSNPDFIAALHFNKHMDRIAPYTWIGFAPPGFEPDSYNYMLPLLQS</sequence>